<organism evidence="1">
    <name type="scientific">termite gut metagenome</name>
    <dbReference type="NCBI Taxonomy" id="433724"/>
    <lineage>
        <taxon>unclassified sequences</taxon>
        <taxon>metagenomes</taxon>
        <taxon>organismal metagenomes</taxon>
    </lineage>
</organism>
<gene>
    <name evidence="1" type="ORF">EZS27_010703</name>
</gene>
<comment type="caution">
    <text evidence="1">The sequence shown here is derived from an EMBL/GenBank/DDBJ whole genome shotgun (WGS) entry which is preliminary data.</text>
</comment>
<proteinExistence type="predicted"/>
<name>A0A5J4S875_9ZZZZ</name>
<dbReference type="EMBL" id="SNRY01000384">
    <property type="protein sequence ID" value="KAA6341503.1"/>
    <property type="molecule type" value="Genomic_DNA"/>
</dbReference>
<accession>A0A5J4S875</accession>
<dbReference type="AlphaFoldDB" id="A0A5J4S875"/>
<reference evidence="1" key="1">
    <citation type="submission" date="2019-03" db="EMBL/GenBank/DDBJ databases">
        <title>Single cell metagenomics reveals metabolic interactions within the superorganism composed of flagellate Streblomastix strix and complex community of Bacteroidetes bacteria on its surface.</title>
        <authorList>
            <person name="Treitli S.C."/>
            <person name="Kolisko M."/>
            <person name="Husnik F."/>
            <person name="Keeling P."/>
            <person name="Hampl V."/>
        </authorList>
    </citation>
    <scope>NUCLEOTIDE SEQUENCE</scope>
    <source>
        <strain evidence="1">STM</strain>
    </source>
</reference>
<evidence type="ECO:0000313" key="1">
    <source>
        <dbReference type="EMBL" id="KAA6341503.1"/>
    </source>
</evidence>
<dbReference type="Pfam" id="PF19514">
    <property type="entry name" value="MobC_2"/>
    <property type="match status" value="1"/>
</dbReference>
<sequence>MGLCDITIWFFELFRARVVKVNYNQVFHALIRNFGEQKTRFMMKILEESTREFALSKLEIEGFLPQKFKMKKRKNL</sequence>
<protein>
    <submittedName>
        <fullName evidence="1">Uncharacterized protein</fullName>
    </submittedName>
</protein>
<dbReference type="InterPro" id="IPR045788">
    <property type="entry name" value="MobC_2"/>
</dbReference>